<dbReference type="CDD" id="cd11300">
    <property type="entry name" value="Fut8_like"/>
    <property type="match status" value="1"/>
</dbReference>
<dbReference type="GO" id="GO:0006487">
    <property type="term" value="P:protein N-linked glycosylation"/>
    <property type="evidence" value="ECO:0007669"/>
    <property type="project" value="TreeGrafter"/>
</dbReference>
<dbReference type="OrthoDB" id="2014825at2759"/>
<dbReference type="InterPro" id="IPR036028">
    <property type="entry name" value="SH3-like_dom_sf"/>
</dbReference>
<keyword evidence="4" id="KW-0812">Transmembrane</keyword>
<dbReference type="Proteomes" id="UP000678499">
    <property type="component" value="Unassembled WGS sequence"/>
</dbReference>
<keyword evidence="7" id="KW-1185">Reference proteome</keyword>
<sequence>MRNFRYFAFLICVVWLCGTILFIFRSPNGEAKNATALEPVEDGTLSAWSSRISAIQSQLHDMRVERDNILALLNDCSHCKKGNPSFVDNQIVEKTSSGGFDLDTIPGPAFESARRGVEEQIRELWWFLSNELKALKSDVGNAAKNRPQDALVHSLENNVEDLLKLSTDRFRVLQRHVKRLKEDSDQKGWREQEALELSSLVQRRLDYLQNPMNCRTAKKLVCTLSKACGYGCQLHHLVYCLIMAYSSQRTLILRSQGWRYSKKGWESLFLPLSRTCNETNTQNIVHWRDSGNENDQEVLLPIIDAMKPRVPQLPLSVPVDLFESLKKFHGDPPAWWIGQMIFFLTRYQPDTDKFITENQIKIGFHTDTPIVGVHIRRTDKVGSEAAFHSVDEYMVEVEDWFQNHDVERYPLAAVPRRVYVASDDPEVFKVLQRSYPAYEVIGSPDISKTAALNTRYSHSSVMGVIFDIHNLARTDFLVCTFSSQVCRAAYEAMQSVNVDASNRFKSLDDIYYYGGQNGHKRRAVFPHHSANDGKHSESSPLRGEIDFVPGDLIGIAGNHWNGYSVGTNDRSGHKGLFPTYKTEEVVQVADFPIYPEVPRRDPSKELGIQA</sequence>
<evidence type="ECO:0000313" key="7">
    <source>
        <dbReference type="Proteomes" id="UP000678499"/>
    </source>
</evidence>
<dbReference type="InterPro" id="IPR035653">
    <property type="entry name" value="Fut8_SH3"/>
</dbReference>
<dbReference type="Pfam" id="PF19745">
    <property type="entry name" value="FUT8_N_cat"/>
    <property type="match status" value="1"/>
</dbReference>
<accession>A0A7R9BDH5</accession>
<proteinExistence type="inferred from homology"/>
<protein>
    <recommendedName>
        <fullName evidence="5">GT23 domain-containing protein</fullName>
    </recommendedName>
</protein>
<keyword evidence="1 3" id="KW-0328">Glycosyltransferase</keyword>
<evidence type="ECO:0000256" key="4">
    <source>
        <dbReference type="SAM" id="Phobius"/>
    </source>
</evidence>
<dbReference type="Gene3D" id="1.10.287.1060">
    <property type="entry name" value="ESAT-6-like"/>
    <property type="match status" value="1"/>
</dbReference>
<evidence type="ECO:0000259" key="5">
    <source>
        <dbReference type="PROSITE" id="PS51659"/>
    </source>
</evidence>
<dbReference type="SUPFAM" id="SSF50044">
    <property type="entry name" value="SH3-domain"/>
    <property type="match status" value="1"/>
</dbReference>
<dbReference type="PANTHER" id="PTHR13132">
    <property type="entry name" value="ALPHA- 1,6 -FUCOSYLTRANSFERASE"/>
    <property type="match status" value="1"/>
</dbReference>
<feature type="domain" description="GT23" evidence="5">
    <location>
        <begin position="216"/>
        <end position="507"/>
    </location>
</feature>
<evidence type="ECO:0000256" key="1">
    <source>
        <dbReference type="ARBA" id="ARBA00022676"/>
    </source>
</evidence>
<evidence type="ECO:0000313" key="6">
    <source>
        <dbReference type="EMBL" id="CAD7273222.1"/>
    </source>
</evidence>
<dbReference type="CDD" id="cd11792">
    <property type="entry name" value="SH3_Fut8"/>
    <property type="match status" value="1"/>
</dbReference>
<dbReference type="PANTHER" id="PTHR13132:SF29">
    <property type="entry name" value="ALPHA-(1,6)-FUCOSYLTRANSFERASE"/>
    <property type="match status" value="1"/>
</dbReference>
<dbReference type="PROSITE" id="PS51659">
    <property type="entry name" value="GT23"/>
    <property type="match status" value="1"/>
</dbReference>
<organism evidence="6">
    <name type="scientific">Notodromas monacha</name>
    <dbReference type="NCBI Taxonomy" id="399045"/>
    <lineage>
        <taxon>Eukaryota</taxon>
        <taxon>Metazoa</taxon>
        <taxon>Ecdysozoa</taxon>
        <taxon>Arthropoda</taxon>
        <taxon>Crustacea</taxon>
        <taxon>Oligostraca</taxon>
        <taxon>Ostracoda</taxon>
        <taxon>Podocopa</taxon>
        <taxon>Podocopida</taxon>
        <taxon>Cypridocopina</taxon>
        <taxon>Cypridoidea</taxon>
        <taxon>Cyprididae</taxon>
        <taxon>Notodromas</taxon>
    </lineage>
</organism>
<dbReference type="InterPro" id="IPR027350">
    <property type="entry name" value="GT23_dom"/>
</dbReference>
<keyword evidence="4" id="KW-1133">Transmembrane helix</keyword>
<dbReference type="Gene3D" id="3.40.50.11350">
    <property type="match status" value="1"/>
</dbReference>
<evidence type="ECO:0000256" key="3">
    <source>
        <dbReference type="PROSITE-ProRule" id="PRU00992"/>
    </source>
</evidence>
<dbReference type="EMBL" id="OA882145">
    <property type="protein sequence ID" value="CAD7273222.1"/>
    <property type="molecule type" value="Genomic_DNA"/>
</dbReference>
<feature type="transmembrane region" description="Helical" evidence="4">
    <location>
        <begin position="6"/>
        <end position="24"/>
    </location>
</feature>
<name>A0A7R9BDH5_9CRUS</name>
<keyword evidence="4" id="KW-0472">Membrane</keyword>
<comment type="similarity">
    <text evidence="3">Belongs to the glycosyltransferase 23 family.</text>
</comment>
<feature type="region of interest" description="Important for donor substrate binding" evidence="3">
    <location>
        <begin position="376"/>
        <end position="377"/>
    </location>
</feature>
<dbReference type="GO" id="GO:0046921">
    <property type="term" value="F:alpha-(1-&gt;6)-fucosyltransferase activity"/>
    <property type="evidence" value="ECO:0007669"/>
    <property type="project" value="TreeGrafter"/>
</dbReference>
<dbReference type="Gene3D" id="2.30.30.40">
    <property type="entry name" value="SH3 Domains"/>
    <property type="match status" value="1"/>
</dbReference>
<dbReference type="EMBL" id="CAJPEX010000108">
    <property type="protein sequence ID" value="CAG0913374.1"/>
    <property type="molecule type" value="Genomic_DNA"/>
</dbReference>
<keyword evidence="2 3" id="KW-0808">Transferase</keyword>
<dbReference type="AlphaFoldDB" id="A0A7R9BDH5"/>
<reference evidence="6" key="1">
    <citation type="submission" date="2020-11" db="EMBL/GenBank/DDBJ databases">
        <authorList>
            <person name="Tran Van P."/>
        </authorList>
    </citation>
    <scope>NUCLEOTIDE SEQUENCE</scope>
</reference>
<evidence type="ECO:0000256" key="2">
    <source>
        <dbReference type="ARBA" id="ARBA00022679"/>
    </source>
</evidence>
<dbReference type="InterPro" id="IPR045573">
    <property type="entry name" value="Fut8_N_cat"/>
</dbReference>
<gene>
    <name evidence="6" type="ORF">NMOB1V02_LOCUS1121</name>
</gene>